<comment type="function">
    <text evidence="8">Required to establish the unique cell identity of photoreceptors R2 and R5 and consequently for ommatidial assembly in the developing eye imaginal disk. Repression of expression in R8 photoreceptor by senseless (sens) is an essential mechanism of R8 cell fate determination.</text>
</comment>
<dbReference type="Gene3D" id="1.10.10.60">
    <property type="entry name" value="Homeodomain-like"/>
    <property type="match status" value="1"/>
</dbReference>
<dbReference type="InterPro" id="IPR001356">
    <property type="entry name" value="HD"/>
</dbReference>
<name>A0A182IU31_ANOAO</name>
<dbReference type="GO" id="GO:0007601">
    <property type="term" value="P:visual perception"/>
    <property type="evidence" value="ECO:0007669"/>
    <property type="project" value="UniProtKB-KW"/>
</dbReference>
<evidence type="ECO:0000256" key="6">
    <source>
        <dbReference type="ARBA" id="ARBA00023242"/>
    </source>
</evidence>
<protein>
    <recommendedName>
        <fullName evidence="9">Homeobox protein rough</fullName>
    </recommendedName>
</protein>
<evidence type="ECO:0000256" key="11">
    <source>
        <dbReference type="RuleBase" id="RU000682"/>
    </source>
</evidence>
<feature type="compositionally biased region" description="Low complexity" evidence="12">
    <location>
        <begin position="91"/>
        <end position="112"/>
    </location>
</feature>
<sequence>MLSENGPLSTVRSVPHPGDPVSCSPAITVAATTEPPPPPSRPLSPRKFFERLYGHLERDNRPKDSSGESRATRTGEKADSETFVSLEQTHSSDSQRSVSVNSSINSSPRSSPALDIEEDSSRDVSVSPRYRNRRYDSHYHDTAVVGPHYAQFSGSAPQVHPQSHHQPAPTLQQHAGMPVSSFFSTTGSYGPASFRPFFGVPQDGTQLPAGLSAFLARRRKKEGRPRRQRTTFSSEQTLRLEVEFHRNEYISRGRRFELADVLKLSETQIKIWFQNRRAKDKRIEKAQIDQQYRTFAAVNGLLTPFSPQFPALHMATSQQQQQLHHSHQQAPQMPHQQHHQQPVPLQSGASIRMQDTLLLSESADRRYPEHHTPQGGRASQGLKRTPEASADVGDYQR</sequence>
<dbReference type="PRINTS" id="PR00024">
    <property type="entry name" value="HOMEOBOX"/>
</dbReference>
<evidence type="ECO:0000256" key="8">
    <source>
        <dbReference type="ARBA" id="ARBA00056641"/>
    </source>
</evidence>
<dbReference type="GO" id="GO:0005634">
    <property type="term" value="C:nucleus"/>
    <property type="evidence" value="ECO:0007669"/>
    <property type="project" value="UniProtKB-SubCell"/>
</dbReference>
<dbReference type="InterPro" id="IPR017970">
    <property type="entry name" value="Homeobox_CS"/>
</dbReference>
<feature type="domain" description="Homeobox" evidence="13">
    <location>
        <begin position="223"/>
        <end position="283"/>
    </location>
</feature>
<feature type="compositionally biased region" description="Low complexity" evidence="12">
    <location>
        <begin position="317"/>
        <end position="343"/>
    </location>
</feature>
<evidence type="ECO:0000256" key="1">
    <source>
        <dbReference type="ARBA" id="ARBA00004123"/>
    </source>
</evidence>
<dbReference type="PROSITE" id="PS50071">
    <property type="entry name" value="HOMEOBOX_2"/>
    <property type="match status" value="1"/>
</dbReference>
<dbReference type="InterPro" id="IPR020479">
    <property type="entry name" value="HD_metazoa"/>
</dbReference>
<feature type="compositionally biased region" description="Polar residues" evidence="12">
    <location>
        <begin position="1"/>
        <end position="12"/>
    </location>
</feature>
<evidence type="ECO:0000256" key="7">
    <source>
        <dbReference type="ARBA" id="ARBA00023305"/>
    </source>
</evidence>
<dbReference type="Pfam" id="PF00046">
    <property type="entry name" value="Homeodomain"/>
    <property type="match status" value="1"/>
</dbReference>
<dbReference type="InterPro" id="IPR050848">
    <property type="entry name" value="Homeobox_TF"/>
</dbReference>
<dbReference type="SUPFAM" id="SSF46689">
    <property type="entry name" value="Homeodomain-like"/>
    <property type="match status" value="1"/>
</dbReference>
<evidence type="ECO:0000313" key="14">
    <source>
        <dbReference type="EnsemblMetazoa" id="AATE005508-PA.1"/>
    </source>
</evidence>
<dbReference type="PROSITE" id="PS00027">
    <property type="entry name" value="HOMEOBOX_1"/>
    <property type="match status" value="1"/>
</dbReference>
<dbReference type="AlphaFoldDB" id="A0A182IU31"/>
<evidence type="ECO:0000256" key="3">
    <source>
        <dbReference type="ARBA" id="ARBA00022606"/>
    </source>
</evidence>
<dbReference type="PANTHER" id="PTHR24333:SF8">
    <property type="entry name" value="HOMEOBOX PROTEIN CEH-62"/>
    <property type="match status" value="1"/>
</dbReference>
<dbReference type="GO" id="GO:0048663">
    <property type="term" value="P:neuron fate commitment"/>
    <property type="evidence" value="ECO:0007669"/>
    <property type="project" value="UniProtKB-ARBA"/>
</dbReference>
<dbReference type="VEuPathDB" id="VectorBase:AATE005508"/>
<evidence type="ECO:0000256" key="10">
    <source>
        <dbReference type="PROSITE-ProRule" id="PRU00108"/>
    </source>
</evidence>
<evidence type="ECO:0000256" key="5">
    <source>
        <dbReference type="ARBA" id="ARBA00023155"/>
    </source>
</evidence>
<evidence type="ECO:0000256" key="2">
    <source>
        <dbReference type="ARBA" id="ARBA00022473"/>
    </source>
</evidence>
<evidence type="ECO:0000256" key="12">
    <source>
        <dbReference type="SAM" id="MobiDB-lite"/>
    </source>
</evidence>
<evidence type="ECO:0000259" key="13">
    <source>
        <dbReference type="PROSITE" id="PS50071"/>
    </source>
</evidence>
<feature type="compositionally biased region" description="Basic and acidic residues" evidence="12">
    <location>
        <begin position="362"/>
        <end position="372"/>
    </location>
</feature>
<keyword evidence="7" id="KW-0844">Vision</keyword>
<dbReference type="FunFam" id="1.10.10.60:FF:000417">
    <property type="entry name" value="Even-skipped homeobox 1"/>
    <property type="match status" value="1"/>
</dbReference>
<keyword evidence="3" id="KW-0716">Sensory transduction</keyword>
<feature type="region of interest" description="Disordered" evidence="12">
    <location>
        <begin position="314"/>
        <end position="343"/>
    </location>
</feature>
<feature type="compositionally biased region" description="Basic and acidic residues" evidence="12">
    <location>
        <begin position="47"/>
        <end position="80"/>
    </location>
</feature>
<feature type="region of interest" description="Disordered" evidence="12">
    <location>
        <begin position="1"/>
        <end position="137"/>
    </location>
</feature>
<dbReference type="GO" id="GO:0003677">
    <property type="term" value="F:DNA binding"/>
    <property type="evidence" value="ECO:0007669"/>
    <property type="project" value="UniProtKB-UniRule"/>
</dbReference>
<proteinExistence type="predicted"/>
<keyword evidence="6 10" id="KW-0539">Nucleus</keyword>
<dbReference type="CDD" id="cd00086">
    <property type="entry name" value="homeodomain"/>
    <property type="match status" value="1"/>
</dbReference>
<dbReference type="EnsemblMetazoa" id="AATE005508-RA">
    <property type="protein sequence ID" value="AATE005508-PA.1"/>
    <property type="gene ID" value="AATE005508"/>
</dbReference>
<comment type="subcellular location">
    <subcellularLocation>
        <location evidence="1 10 11">Nucleus</location>
    </subcellularLocation>
</comment>
<organism evidence="14">
    <name type="scientific">Anopheles atroparvus</name>
    <name type="common">European mosquito</name>
    <dbReference type="NCBI Taxonomy" id="41427"/>
    <lineage>
        <taxon>Eukaryota</taxon>
        <taxon>Metazoa</taxon>
        <taxon>Ecdysozoa</taxon>
        <taxon>Arthropoda</taxon>
        <taxon>Hexapoda</taxon>
        <taxon>Insecta</taxon>
        <taxon>Pterygota</taxon>
        <taxon>Neoptera</taxon>
        <taxon>Endopterygota</taxon>
        <taxon>Diptera</taxon>
        <taxon>Nematocera</taxon>
        <taxon>Culicoidea</taxon>
        <taxon>Culicidae</taxon>
        <taxon>Anophelinae</taxon>
        <taxon>Anopheles</taxon>
    </lineage>
</organism>
<keyword evidence="4 10" id="KW-0238">DNA-binding</keyword>
<feature type="region of interest" description="Disordered" evidence="12">
    <location>
        <begin position="360"/>
        <end position="397"/>
    </location>
</feature>
<accession>A0A182IU31</accession>
<dbReference type="STRING" id="41427.A0A182IU31"/>
<keyword evidence="5 10" id="KW-0371">Homeobox</keyword>
<dbReference type="PANTHER" id="PTHR24333">
    <property type="entry name" value="HOMEO BOX HB9 LIKE A-RELATED"/>
    <property type="match status" value="1"/>
</dbReference>
<dbReference type="InterPro" id="IPR009057">
    <property type="entry name" value="Homeodomain-like_sf"/>
</dbReference>
<evidence type="ECO:0000256" key="4">
    <source>
        <dbReference type="ARBA" id="ARBA00023125"/>
    </source>
</evidence>
<dbReference type="SMART" id="SM00389">
    <property type="entry name" value="HOX"/>
    <property type="match status" value="1"/>
</dbReference>
<keyword evidence="2" id="KW-0217">Developmental protein</keyword>
<reference evidence="14" key="1">
    <citation type="submission" date="2022-08" db="UniProtKB">
        <authorList>
            <consortium name="EnsemblMetazoa"/>
        </authorList>
    </citation>
    <scope>IDENTIFICATION</scope>
    <source>
        <strain evidence="14">EBRO</strain>
    </source>
</reference>
<evidence type="ECO:0000256" key="9">
    <source>
        <dbReference type="ARBA" id="ARBA00068739"/>
    </source>
</evidence>
<feature type="DNA-binding region" description="Homeobox" evidence="10">
    <location>
        <begin position="225"/>
        <end position="284"/>
    </location>
</feature>
<dbReference type="GO" id="GO:0000981">
    <property type="term" value="F:DNA-binding transcription factor activity, RNA polymerase II-specific"/>
    <property type="evidence" value="ECO:0007669"/>
    <property type="project" value="InterPro"/>
</dbReference>